<protein>
    <submittedName>
        <fullName evidence="4">Saccharopine dehydrogenase NADP-binding domain-containing protein</fullName>
    </submittedName>
</protein>
<dbReference type="EMBL" id="CP055156">
    <property type="protein sequence ID" value="QNF34918.1"/>
    <property type="molecule type" value="Genomic_DNA"/>
</dbReference>
<evidence type="ECO:0000259" key="2">
    <source>
        <dbReference type="Pfam" id="PF03435"/>
    </source>
</evidence>
<dbReference type="InterPro" id="IPR036291">
    <property type="entry name" value="NAD(P)-bd_dom_sf"/>
</dbReference>
<gene>
    <name evidence="4" type="ORF">HUW51_20140</name>
</gene>
<name>A0A7G7GCN4_9BACT</name>
<dbReference type="PANTHER" id="PTHR11133:SF22">
    <property type="entry name" value="ALPHA-AMINOADIPIC SEMIALDEHYDE SYNTHASE, MITOCHONDRIAL"/>
    <property type="match status" value="1"/>
</dbReference>
<dbReference type="Proteomes" id="UP000515237">
    <property type="component" value="Chromosome"/>
</dbReference>
<dbReference type="GO" id="GO:0004753">
    <property type="term" value="F:saccharopine dehydrogenase activity"/>
    <property type="evidence" value="ECO:0007669"/>
    <property type="project" value="TreeGrafter"/>
</dbReference>
<feature type="domain" description="Saccharopine dehydrogenase NADP binding" evidence="2">
    <location>
        <begin position="4"/>
        <end position="118"/>
    </location>
</feature>
<dbReference type="Pfam" id="PF03435">
    <property type="entry name" value="Sacchrp_dh_NADP"/>
    <property type="match status" value="1"/>
</dbReference>
<dbReference type="GO" id="GO:0005737">
    <property type="term" value="C:cytoplasm"/>
    <property type="evidence" value="ECO:0007669"/>
    <property type="project" value="TreeGrafter"/>
</dbReference>
<dbReference type="InterPro" id="IPR051168">
    <property type="entry name" value="AASS"/>
</dbReference>
<dbReference type="Pfam" id="PF16653">
    <property type="entry name" value="Sacchrp_dh_C"/>
    <property type="match status" value="1"/>
</dbReference>
<dbReference type="InterPro" id="IPR005097">
    <property type="entry name" value="Sacchrp_dh_NADP-bd"/>
</dbReference>
<dbReference type="RefSeq" id="WP_185271411.1">
    <property type="nucleotide sequence ID" value="NZ_CP055156.1"/>
</dbReference>
<dbReference type="GO" id="GO:0019878">
    <property type="term" value="P:lysine biosynthetic process via aminoadipic acid"/>
    <property type="evidence" value="ECO:0007669"/>
    <property type="project" value="TreeGrafter"/>
</dbReference>
<organism evidence="4 5">
    <name type="scientific">Adhaeribacter swui</name>
    <dbReference type="NCBI Taxonomy" id="2086471"/>
    <lineage>
        <taxon>Bacteria</taxon>
        <taxon>Pseudomonadati</taxon>
        <taxon>Bacteroidota</taxon>
        <taxon>Cytophagia</taxon>
        <taxon>Cytophagales</taxon>
        <taxon>Hymenobacteraceae</taxon>
        <taxon>Adhaeribacter</taxon>
    </lineage>
</organism>
<dbReference type="Gene3D" id="1.10.1870.10">
    <property type="entry name" value="Domain 3, Saccharopine reductase"/>
    <property type="match status" value="1"/>
</dbReference>
<dbReference type="SUPFAM" id="SSF51735">
    <property type="entry name" value="NAD(P)-binding Rossmann-fold domains"/>
    <property type="match status" value="1"/>
</dbReference>
<accession>A0A7G7GCN4</accession>
<sequence length="446" mass="50002">MKHILLLGAGRSSVYLIDYLISQAPLQDWHLTIADLDTQPLQSRFAGSPQLTLVNFNIHNPENLKNWVPAADLVISMLPAAFHLAVAKACLEFKKHFLTASYITPEIQNLHGEAQQNKLLFLMETGLDPGIDHLSAMETISRIQAPGGELLAFKSYTGGLVAPESDNNPWHYKISWNPRNVVLAGKGTATFLQNNKPKYIPYPQLFRRTEIITVPGLGPLEGYANRDSLLYRKAYNLDTIPTLLRGTLRWPGFCSAWHQLVTLGLTDDHYTVPNSDNITYAQWLEYYLPETAGADSILAKRLADFLKIQEDSPELEAIRYLGLLGDRIIGLKEASPAQILEQCLVQKLKLQPTDRDLVVMQHEFQYRLAGIKKRLKSSLVLEGKDATYTAMAKTVGMPLAFAAELILQEKITLTGVHLPIYPELYQPILARLKSIGIGFTEQEEIF</sequence>
<reference evidence="4 5" key="1">
    <citation type="journal article" date="2018" name="Int. J. Syst. Evol. Microbiol.">
        <title>Adhaeribacter swui sp. nov., isolated from wet mud.</title>
        <authorList>
            <person name="Kim D.U."/>
            <person name="Kim K.W."/>
            <person name="Kang M.S."/>
            <person name="Kim J.Y."/>
            <person name="Jang J.H."/>
            <person name="Kim M.K."/>
        </authorList>
    </citation>
    <scope>NUCLEOTIDE SEQUENCE [LARGE SCALE GENOMIC DNA]</scope>
    <source>
        <strain evidence="4 5">KCTC 52873</strain>
    </source>
</reference>
<evidence type="ECO:0000313" key="4">
    <source>
        <dbReference type="EMBL" id="QNF34918.1"/>
    </source>
</evidence>
<dbReference type="PANTHER" id="PTHR11133">
    <property type="entry name" value="SACCHAROPINE DEHYDROGENASE"/>
    <property type="match status" value="1"/>
</dbReference>
<dbReference type="Gene3D" id="3.40.50.720">
    <property type="entry name" value="NAD(P)-binding Rossmann-like Domain"/>
    <property type="match status" value="1"/>
</dbReference>
<dbReference type="AlphaFoldDB" id="A0A7G7GCN4"/>
<dbReference type="KEGG" id="aswu:HUW51_20140"/>
<feature type="domain" description="Saccharopine dehydrogenase-like C-terminal" evidence="3">
    <location>
        <begin position="126"/>
        <end position="437"/>
    </location>
</feature>
<dbReference type="InterPro" id="IPR032095">
    <property type="entry name" value="Sacchrp_dh-like_C"/>
</dbReference>
<dbReference type="Gene3D" id="3.30.360.10">
    <property type="entry name" value="Dihydrodipicolinate Reductase, domain 2"/>
    <property type="match status" value="1"/>
</dbReference>
<keyword evidence="1" id="KW-0560">Oxidoreductase</keyword>
<evidence type="ECO:0000313" key="5">
    <source>
        <dbReference type="Proteomes" id="UP000515237"/>
    </source>
</evidence>
<keyword evidence="5" id="KW-1185">Reference proteome</keyword>
<dbReference type="SUPFAM" id="SSF55347">
    <property type="entry name" value="Glyceraldehyde-3-phosphate dehydrogenase-like, C-terminal domain"/>
    <property type="match status" value="1"/>
</dbReference>
<evidence type="ECO:0000256" key="1">
    <source>
        <dbReference type="ARBA" id="ARBA00023002"/>
    </source>
</evidence>
<evidence type="ECO:0000259" key="3">
    <source>
        <dbReference type="Pfam" id="PF16653"/>
    </source>
</evidence>
<proteinExistence type="predicted"/>